<comment type="caution">
    <text evidence="6">The sequence shown here is derived from an EMBL/GenBank/DDBJ whole genome shotgun (WGS) entry which is preliminary data.</text>
</comment>
<comment type="similarity">
    <text evidence="1 3">Belongs to the 5'-nucleotidase family.</text>
</comment>
<dbReference type="Gene3D" id="3.60.21.10">
    <property type="match status" value="1"/>
</dbReference>
<dbReference type="PANTHER" id="PTHR11575:SF24">
    <property type="entry name" value="5'-NUCLEOTIDASE"/>
    <property type="match status" value="1"/>
</dbReference>
<feature type="signal peptide" evidence="3">
    <location>
        <begin position="1"/>
        <end position="25"/>
    </location>
</feature>
<dbReference type="GO" id="GO:0000166">
    <property type="term" value="F:nucleotide binding"/>
    <property type="evidence" value="ECO:0007669"/>
    <property type="project" value="UniProtKB-KW"/>
</dbReference>
<accession>A0A9W8E6V9</accession>
<evidence type="ECO:0008006" key="8">
    <source>
        <dbReference type="Google" id="ProtNLM"/>
    </source>
</evidence>
<evidence type="ECO:0000256" key="2">
    <source>
        <dbReference type="ARBA" id="ARBA00022729"/>
    </source>
</evidence>
<protein>
    <recommendedName>
        <fullName evidence="8">5'-nucleotidase</fullName>
    </recommendedName>
</protein>
<dbReference type="SUPFAM" id="SSF56300">
    <property type="entry name" value="Metallo-dependent phosphatases"/>
    <property type="match status" value="1"/>
</dbReference>
<feature type="chain" id="PRO_5041021158" description="5'-nucleotidase" evidence="3">
    <location>
        <begin position="26"/>
        <end position="481"/>
    </location>
</feature>
<evidence type="ECO:0000313" key="6">
    <source>
        <dbReference type="EMBL" id="KAJ1974302.1"/>
    </source>
</evidence>
<dbReference type="Pfam" id="PF00149">
    <property type="entry name" value="Metallophos"/>
    <property type="match status" value="1"/>
</dbReference>
<dbReference type="InterPro" id="IPR004843">
    <property type="entry name" value="Calcineurin-like_PHP"/>
</dbReference>
<dbReference type="PANTHER" id="PTHR11575">
    <property type="entry name" value="5'-NUCLEOTIDASE-RELATED"/>
    <property type="match status" value="1"/>
</dbReference>
<evidence type="ECO:0000256" key="3">
    <source>
        <dbReference type="RuleBase" id="RU362119"/>
    </source>
</evidence>
<gene>
    <name evidence="6" type="ORF">H4R34_004766</name>
</gene>
<keyword evidence="7" id="KW-1185">Reference proteome</keyword>
<feature type="domain" description="Calcineurin-like phosphoesterase" evidence="4">
    <location>
        <begin position="79"/>
        <end position="300"/>
    </location>
</feature>
<dbReference type="OrthoDB" id="10252235at2759"/>
<dbReference type="Proteomes" id="UP001151582">
    <property type="component" value="Unassembled WGS sequence"/>
</dbReference>
<evidence type="ECO:0000259" key="5">
    <source>
        <dbReference type="Pfam" id="PF02872"/>
    </source>
</evidence>
<dbReference type="InterPro" id="IPR036907">
    <property type="entry name" value="5'-Nucleotdase_C_sf"/>
</dbReference>
<dbReference type="PRINTS" id="PR01607">
    <property type="entry name" value="APYRASEFAMLY"/>
</dbReference>
<dbReference type="GO" id="GO:0016788">
    <property type="term" value="F:hydrolase activity, acting on ester bonds"/>
    <property type="evidence" value="ECO:0007669"/>
    <property type="project" value="InterPro"/>
</dbReference>
<dbReference type="PROSITE" id="PS00786">
    <property type="entry name" value="5_NUCLEOTIDASE_2"/>
    <property type="match status" value="1"/>
</dbReference>
<proteinExistence type="inferred from homology"/>
<keyword evidence="3" id="KW-0547">Nucleotide-binding</keyword>
<dbReference type="Gene3D" id="3.90.780.10">
    <property type="entry name" value="5'-Nucleotidase, C-terminal domain"/>
    <property type="match status" value="1"/>
</dbReference>
<dbReference type="GO" id="GO:0046872">
    <property type="term" value="F:metal ion binding"/>
    <property type="evidence" value="ECO:0007669"/>
    <property type="project" value="InterPro"/>
</dbReference>
<dbReference type="Pfam" id="PF02872">
    <property type="entry name" value="5_nucleotid_C"/>
    <property type="match status" value="1"/>
</dbReference>
<feature type="domain" description="5'-Nucleotidase C-terminal" evidence="5">
    <location>
        <begin position="396"/>
        <end position="481"/>
    </location>
</feature>
<evidence type="ECO:0000259" key="4">
    <source>
        <dbReference type="Pfam" id="PF00149"/>
    </source>
</evidence>
<dbReference type="GO" id="GO:0009166">
    <property type="term" value="P:nucleotide catabolic process"/>
    <property type="evidence" value="ECO:0007669"/>
    <property type="project" value="InterPro"/>
</dbReference>
<dbReference type="SUPFAM" id="SSF55816">
    <property type="entry name" value="5'-nucleotidase (syn. UDP-sugar hydrolase), C-terminal domain"/>
    <property type="match status" value="1"/>
</dbReference>
<feature type="non-terminal residue" evidence="6">
    <location>
        <position position="481"/>
    </location>
</feature>
<dbReference type="InterPro" id="IPR008334">
    <property type="entry name" value="5'-Nucleotdase_C"/>
</dbReference>
<dbReference type="AlphaFoldDB" id="A0A9W8E6V9"/>
<dbReference type="EMBL" id="JANBQB010000673">
    <property type="protein sequence ID" value="KAJ1974302.1"/>
    <property type="molecule type" value="Genomic_DNA"/>
</dbReference>
<keyword evidence="3" id="KW-0378">Hydrolase</keyword>
<name>A0A9W8E6V9_9FUNG</name>
<dbReference type="InterPro" id="IPR029052">
    <property type="entry name" value="Metallo-depent_PP-like"/>
</dbReference>
<reference evidence="6" key="1">
    <citation type="submission" date="2022-07" db="EMBL/GenBank/DDBJ databases">
        <title>Phylogenomic reconstructions and comparative analyses of Kickxellomycotina fungi.</title>
        <authorList>
            <person name="Reynolds N.K."/>
            <person name="Stajich J.E."/>
            <person name="Barry K."/>
            <person name="Grigoriev I.V."/>
            <person name="Crous P."/>
            <person name="Smith M.E."/>
        </authorList>
    </citation>
    <scope>NUCLEOTIDE SEQUENCE</scope>
    <source>
        <strain evidence="6">RSA 567</strain>
    </source>
</reference>
<organism evidence="6 7">
    <name type="scientific">Dimargaris verticillata</name>
    <dbReference type="NCBI Taxonomy" id="2761393"/>
    <lineage>
        <taxon>Eukaryota</taxon>
        <taxon>Fungi</taxon>
        <taxon>Fungi incertae sedis</taxon>
        <taxon>Zoopagomycota</taxon>
        <taxon>Kickxellomycotina</taxon>
        <taxon>Dimargaritomycetes</taxon>
        <taxon>Dimargaritales</taxon>
        <taxon>Dimargaritaceae</taxon>
        <taxon>Dimargaris</taxon>
    </lineage>
</organism>
<evidence type="ECO:0000313" key="7">
    <source>
        <dbReference type="Proteomes" id="UP001151582"/>
    </source>
</evidence>
<dbReference type="InterPro" id="IPR006179">
    <property type="entry name" value="5_nucleotidase/apyrase"/>
</dbReference>
<sequence length="481" mass="53295">MWLTMWAPGLFVLGTLNTILSISTARQESSADSQSTYGPQYKAVDYNHKPIVTADGSNIIFHHALKGKYDDHSEDVDEIRFIFTNDIHSREDSHNRMGVDCNPIDLEEGTCYGGAARRKTIIDALRRGHKWTYVLDAGDVSEGHPLFAYYNGEVSAAVMKHIDYHAVTLGNHEFDRGSKNLANLLPKLGTTVICSNINLDRAPELAEVVQPYVIFEEPNKPKVAVIGLTTITTASITLGAKDVSFEDPTSIVKRHIEDLKTKHGVNIIVALSHNGYDQDQEMAANTSGLLAIFGGHSHTYLSTDENDPEADGKYPTTVFGEDGQPVYIVQAKKFGEYVGFLDLSITKEGQVIKLSGQPIHITANIPEDPAVKAFIAKVREPMDAEGKLQLWNTPVDLRQEICKRDECRLSNMVTDAMLYIAAKYSPFKESNRHRSPAQIALINSDVMRSGLRQGPITMLHMMGIFPNTNKLVEVELTGKQI</sequence>
<keyword evidence="2 3" id="KW-0732">Signal</keyword>
<dbReference type="InterPro" id="IPR006146">
    <property type="entry name" value="5'-Nucleotdase_CS"/>
</dbReference>
<evidence type="ECO:0000256" key="1">
    <source>
        <dbReference type="ARBA" id="ARBA00006654"/>
    </source>
</evidence>